<dbReference type="InterPro" id="IPR008969">
    <property type="entry name" value="CarboxyPept-like_regulatory"/>
</dbReference>
<dbReference type="InterPro" id="IPR037066">
    <property type="entry name" value="Plug_dom_sf"/>
</dbReference>
<proteinExistence type="inferred from homology"/>
<dbReference type="PATRIC" id="fig|927665.4.peg.5114"/>
<dbReference type="InterPro" id="IPR036942">
    <property type="entry name" value="Beta-barrel_TonB_sf"/>
</dbReference>
<evidence type="ECO:0000256" key="9">
    <source>
        <dbReference type="ARBA" id="ARBA00023237"/>
    </source>
</evidence>
<evidence type="ECO:0000313" key="14">
    <source>
        <dbReference type="Proteomes" id="UP000033047"/>
    </source>
</evidence>
<dbReference type="InterPro" id="IPR012910">
    <property type="entry name" value="Plug_dom"/>
</dbReference>
<keyword evidence="5 10" id="KW-0812">Transmembrane</keyword>
<dbReference type="EMBL" id="AQHV01000029">
    <property type="protein sequence ID" value="KKB45336.1"/>
    <property type="molecule type" value="Genomic_DNA"/>
</dbReference>
<dbReference type="InterPro" id="IPR000531">
    <property type="entry name" value="Beta-barrel_TonB"/>
</dbReference>
<name>A0A0F5IIG9_9BACT</name>
<dbReference type="SUPFAM" id="SSF49464">
    <property type="entry name" value="Carboxypeptidase regulatory domain-like"/>
    <property type="match status" value="1"/>
</dbReference>
<dbReference type="Pfam" id="PF00593">
    <property type="entry name" value="TonB_dep_Rec_b-barrel"/>
    <property type="match status" value="1"/>
</dbReference>
<accession>A0A0F5IIG9</accession>
<dbReference type="Proteomes" id="UP000033047">
    <property type="component" value="Unassembled WGS sequence"/>
</dbReference>
<evidence type="ECO:0000256" key="5">
    <source>
        <dbReference type="ARBA" id="ARBA00022692"/>
    </source>
</evidence>
<keyword evidence="6" id="KW-0408">Iron</keyword>
<keyword evidence="9 10" id="KW-0998">Cell outer membrane</keyword>
<evidence type="ECO:0000256" key="4">
    <source>
        <dbReference type="ARBA" id="ARBA00022496"/>
    </source>
</evidence>
<dbReference type="InterPro" id="IPR023996">
    <property type="entry name" value="TonB-dep_OMP_SusC/RagA"/>
</dbReference>
<dbReference type="Gene3D" id="2.170.130.10">
    <property type="entry name" value="TonB-dependent receptor, plug domain"/>
    <property type="match status" value="1"/>
</dbReference>
<dbReference type="Gene3D" id="2.60.40.1120">
    <property type="entry name" value="Carboxypeptidase-like, regulatory domain"/>
    <property type="match status" value="1"/>
</dbReference>
<keyword evidence="3 10" id="KW-1134">Transmembrane beta strand</keyword>
<evidence type="ECO:0000256" key="3">
    <source>
        <dbReference type="ARBA" id="ARBA00022452"/>
    </source>
</evidence>
<evidence type="ECO:0000256" key="8">
    <source>
        <dbReference type="ARBA" id="ARBA00023136"/>
    </source>
</evidence>
<dbReference type="NCBIfam" id="TIGR04056">
    <property type="entry name" value="OMP_RagA_SusC"/>
    <property type="match status" value="1"/>
</dbReference>
<evidence type="ECO:0000313" key="13">
    <source>
        <dbReference type="EMBL" id="KKB45336.1"/>
    </source>
</evidence>
<reference evidence="13 14" key="1">
    <citation type="submission" date="2013-04" db="EMBL/GenBank/DDBJ databases">
        <title>The Genome Sequence of Parabacteroides goldsteinii DSM 19448.</title>
        <authorList>
            <consortium name="The Broad Institute Genomics Platform"/>
            <person name="Earl A."/>
            <person name="Ward D."/>
            <person name="Feldgarden M."/>
            <person name="Gevers D."/>
            <person name="Martens E."/>
            <person name="Sakamoto M."/>
            <person name="Benno Y."/>
            <person name="Song Y."/>
            <person name="Liu C."/>
            <person name="Lee J."/>
            <person name="Bolanos M."/>
            <person name="Vaisanen M.L."/>
            <person name="Finegold S.M."/>
            <person name="Walker B."/>
            <person name="Young S."/>
            <person name="Zeng Q."/>
            <person name="Gargeya S."/>
            <person name="Fitzgerald M."/>
            <person name="Haas B."/>
            <person name="Abouelleil A."/>
            <person name="Allen A.W."/>
            <person name="Alvarado L."/>
            <person name="Arachchi H.M."/>
            <person name="Berlin A.M."/>
            <person name="Chapman S.B."/>
            <person name="Gainer-Dewar J."/>
            <person name="Goldberg J."/>
            <person name="Griggs A."/>
            <person name="Gujja S."/>
            <person name="Hansen M."/>
            <person name="Howarth C."/>
            <person name="Imamovic A."/>
            <person name="Ireland A."/>
            <person name="Larimer J."/>
            <person name="McCowan C."/>
            <person name="Murphy C."/>
            <person name="Pearson M."/>
            <person name="Poon T.W."/>
            <person name="Priest M."/>
            <person name="Roberts A."/>
            <person name="Saif S."/>
            <person name="Shea T."/>
            <person name="Sisk P."/>
            <person name="Sykes S."/>
            <person name="Wortman J."/>
            <person name="Nusbaum C."/>
            <person name="Birren B."/>
        </authorList>
    </citation>
    <scope>NUCLEOTIDE SEQUENCE [LARGE SCALE GENOMIC DNA]</scope>
    <source>
        <strain evidence="13 14">DSM 19448</strain>
    </source>
</reference>
<dbReference type="FunFam" id="2.60.40.1120:FF:000003">
    <property type="entry name" value="Outer membrane protein Omp121"/>
    <property type="match status" value="1"/>
</dbReference>
<evidence type="ECO:0000256" key="2">
    <source>
        <dbReference type="ARBA" id="ARBA00022448"/>
    </source>
</evidence>
<dbReference type="AlphaFoldDB" id="A0A0F5IIG9"/>
<comment type="similarity">
    <text evidence="10 11">Belongs to the TonB-dependent receptor family.</text>
</comment>
<gene>
    <name evidence="13" type="ORF">HMPREF1535_04990</name>
</gene>
<keyword evidence="2 10" id="KW-0813">Transport</keyword>
<dbReference type="SMART" id="SM00965">
    <property type="entry name" value="STN"/>
    <property type="match status" value="1"/>
</dbReference>
<evidence type="ECO:0000256" key="11">
    <source>
        <dbReference type="RuleBase" id="RU003357"/>
    </source>
</evidence>
<evidence type="ECO:0000256" key="7">
    <source>
        <dbReference type="ARBA" id="ARBA00023077"/>
    </source>
</evidence>
<keyword evidence="7 11" id="KW-0798">TonB box</keyword>
<protein>
    <submittedName>
        <fullName evidence="13">SusC/RagA family TonB-linked outer membrane protein</fullName>
    </submittedName>
</protein>
<dbReference type="Gene3D" id="2.40.170.20">
    <property type="entry name" value="TonB-dependent receptor, beta-barrel domain"/>
    <property type="match status" value="1"/>
</dbReference>
<dbReference type="GO" id="GO:0006826">
    <property type="term" value="P:iron ion transport"/>
    <property type="evidence" value="ECO:0007669"/>
    <property type="project" value="UniProtKB-KW"/>
</dbReference>
<comment type="subcellular location">
    <subcellularLocation>
        <location evidence="1 10">Cell outer membrane</location>
        <topology evidence="1 10">Multi-pass membrane protein</topology>
    </subcellularLocation>
</comment>
<dbReference type="Pfam" id="PF13715">
    <property type="entry name" value="CarbopepD_reg_2"/>
    <property type="match status" value="1"/>
</dbReference>
<sequence length="1172" mass="131181">MKLITNPRNSCKEFRKVLHIMRITLLLLLFVTYGWANEATYAQVTEIHLSSGNKTLQEVFSEIEGKTEFIFFYNDNAIDLSKKVHVEKSHGSINEILDNLLEGSGADYKIVDRQVIFYKKKQDPEVRLPQAVVEKKQITGLVLDEHKLPVIGANVVEKGTTNGTVTDLDGKFTLAVQDNAVLLVSYIGYITQEIPVKGNRQLNITLQEDSKSLDEVVVVGYGTQKKVNLTGSVDVITEEVLANRSAPTMSQLIQGASPNLNISMNSLGGEPGAARTWNIRGTGSLAGNQSPLVLVDGVETNIDTVDPESIESISVLKDASASAIYGSRAPFGVILVTTKRGKKNQEMHIQYNNNLSFASPLNIPHFVDALTWVTAYNQIQANSGLAPIYPDAQVQRVKDYMAGTYKPEYNLESPPASIWRGRWEGNANYDWPSMYYKKSAFSQKHNINIEGGGEKTQYYVSAGYLDQGGLYKWGDDKYQRYNVMANISSEIKKWLRFDFSSKYSRSEIDRPLGIVGQSQGYILRSFLSFGPLMPMYNEDGTISNPLVRALQSNGRERKENHDLGLTLRGEIEPIAGWKTSISYNYNYGGSSNIQNPKPVQVQNPNGSIGNIGAPESGSVEQLAYSYYTLANGITSYEKTWKDHYFKVLFGYERETSYFRGLYGSKMQLITEEVPSINTALGNVTLSDEITHWATEGYFGRVNYNYKEKYLFEFSARYNGSSRFAKNSRWGFFPSVSVGYNISKEDFWNPVEPYMNSLKLRASYGSLGNQNVANYLYLSTVPVNRDLPHIIGNSLPIYATVPGIVPNDLTWETVTTLNIGADMGFLNNRLGVVFDWYNRVTSDMFGPAESVPAVLGTSIPYSNNAKLSTKGFELTVSWRDHITSDLSYNVAFSLGDSRSTILKYKNDSGRIDDWYEGKKVGEIWGFVTDGIIQSEGEPMPDQSKYYNTWGPGDMKYKDLDGNNILDDGARTLNDHGDLKVIGNHTPRFNYGITAGLTWKDFDFNMFWQGIGKRDYLANVSLNRFYGVVIGGTPGSESALFSNSPALDYWRPADEQSALGPNTDAYFPKPYFTYELEKNRLPQSRYVLNASYLRLKNLQLGYTVPKHISRKLFLQRIRIYVSGENLLTITKLPDSLEPETTVASDPTLGGGNKENAGAIYPISRNYSFGINLTF</sequence>
<comment type="caution">
    <text evidence="13">The sequence shown here is derived from an EMBL/GenBank/DDBJ whole genome shotgun (WGS) entry which is preliminary data.</text>
</comment>
<feature type="domain" description="Secretin/TonB short N-terminal" evidence="12">
    <location>
        <begin position="69"/>
        <end position="120"/>
    </location>
</feature>
<keyword evidence="8 10" id="KW-0472">Membrane</keyword>
<dbReference type="InterPro" id="IPR039426">
    <property type="entry name" value="TonB-dep_rcpt-like"/>
</dbReference>
<evidence type="ECO:0000256" key="1">
    <source>
        <dbReference type="ARBA" id="ARBA00004571"/>
    </source>
</evidence>
<dbReference type="GO" id="GO:0009279">
    <property type="term" value="C:cell outer membrane"/>
    <property type="evidence" value="ECO:0007669"/>
    <property type="project" value="UniProtKB-SubCell"/>
</dbReference>
<evidence type="ECO:0000256" key="6">
    <source>
        <dbReference type="ARBA" id="ARBA00023004"/>
    </source>
</evidence>
<dbReference type="InterPro" id="IPR011662">
    <property type="entry name" value="Secretin/TonB_short_N"/>
</dbReference>
<keyword evidence="4" id="KW-0406">Ion transport</keyword>
<organism evidence="13 14">
    <name type="scientific">Parabacteroides goldsteinii DSM 19448 = WAL 12034</name>
    <dbReference type="NCBI Taxonomy" id="927665"/>
    <lineage>
        <taxon>Bacteria</taxon>
        <taxon>Pseudomonadati</taxon>
        <taxon>Bacteroidota</taxon>
        <taxon>Bacteroidia</taxon>
        <taxon>Bacteroidales</taxon>
        <taxon>Tannerellaceae</taxon>
        <taxon>Parabacteroides</taxon>
    </lineage>
</organism>
<evidence type="ECO:0000256" key="10">
    <source>
        <dbReference type="PROSITE-ProRule" id="PRU01360"/>
    </source>
</evidence>
<evidence type="ECO:0000259" key="12">
    <source>
        <dbReference type="SMART" id="SM00965"/>
    </source>
</evidence>
<dbReference type="SUPFAM" id="SSF56935">
    <property type="entry name" value="Porins"/>
    <property type="match status" value="1"/>
</dbReference>
<keyword evidence="4" id="KW-0410">Iron transport</keyword>
<dbReference type="PROSITE" id="PS52016">
    <property type="entry name" value="TONB_DEPENDENT_REC_3"/>
    <property type="match status" value="1"/>
</dbReference>
<dbReference type="InterPro" id="IPR023997">
    <property type="entry name" value="TonB-dep_OMP_SusC/RagA_CS"/>
</dbReference>
<dbReference type="Pfam" id="PF07715">
    <property type="entry name" value="Plug"/>
    <property type="match status" value="1"/>
</dbReference>
<dbReference type="HOGENOM" id="CLU_004317_1_1_10"/>
<dbReference type="NCBIfam" id="TIGR04057">
    <property type="entry name" value="SusC_RagA_signa"/>
    <property type="match status" value="1"/>
</dbReference>
<dbReference type="STRING" id="927665.HMPREF1535_04990"/>